<dbReference type="PANTHER" id="PTHR23150:SF26">
    <property type="entry name" value="GENERIC METHYLTRANSFERASE"/>
    <property type="match status" value="1"/>
</dbReference>
<dbReference type="AlphaFoldDB" id="A0A851HYW3"/>
<dbReference type="PANTHER" id="PTHR23150">
    <property type="entry name" value="SULFATASE MODIFYING FACTOR 1, 2"/>
    <property type="match status" value="1"/>
</dbReference>
<dbReference type="EMBL" id="JABEVQ010000003">
    <property type="protein sequence ID" value="NWN91141.1"/>
    <property type="molecule type" value="Genomic_DNA"/>
</dbReference>
<protein>
    <submittedName>
        <fullName evidence="2">SUMF1/EgtB/PvdO family nonheme iron enzyme</fullName>
    </submittedName>
</protein>
<proteinExistence type="predicted"/>
<evidence type="ECO:0000313" key="3">
    <source>
        <dbReference type="Proteomes" id="UP000536442"/>
    </source>
</evidence>
<gene>
    <name evidence="2" type="ORF">HLV39_06515</name>
</gene>
<dbReference type="InterPro" id="IPR005532">
    <property type="entry name" value="SUMF_dom"/>
</dbReference>
<sequence length="313" mass="34810">MTPVSALCFFALLAGCSSPEPPSDNEIAEVLDSTKRNLVFVEGGEFWLGDVGNEAGVPFNPLNEDNKPPKRVELDGFSMLKTEVTWGDFVMFLRDVGRAEDYTIDNGFTRAVSLPIISSDDPVSPNYKYKPARSPNFQEAENYCLWLAEKAELPFSLPSEAQWEYAARNRGQAIAFATDTGEVELDKYLRGPSYQIDPMQPVSGNVLIHSLLVVERRPVGSYPPNPLGLHDMTGNVAEWTRDWFYPGFAHLSTRNPVATQPSRQHAGKRVVRDLAGRGNHIGGYATVYGRMGRSLDSYFQGFRCVVNQPEPIN</sequence>
<dbReference type="Proteomes" id="UP000536442">
    <property type="component" value="Unassembled WGS sequence"/>
</dbReference>
<accession>A0A851HYW3</accession>
<reference evidence="2 3" key="1">
    <citation type="submission" date="2020-03" db="EMBL/GenBank/DDBJ databases">
        <title>Metagenomic, metatranscriptomic, and metabolomic analyses revealed the key microbes and metabolic features during the fermentation of ganjang, Korean traditional soy sauce.</title>
        <authorList>
            <person name="Chun B.H."/>
            <person name="Jeon C.O."/>
        </authorList>
    </citation>
    <scope>NUCLEOTIDE SEQUENCE [LARGE SCALE GENOMIC DNA]</scope>
    <source>
        <strain evidence="2 3">KG14</strain>
    </source>
</reference>
<name>A0A851HYW3_9GAMM</name>
<dbReference type="InterPro" id="IPR051043">
    <property type="entry name" value="Sulfatase_Mod_Factor_Kinase"/>
</dbReference>
<evidence type="ECO:0000259" key="1">
    <source>
        <dbReference type="Pfam" id="PF03781"/>
    </source>
</evidence>
<organism evidence="2 3">
    <name type="scientific">Marinobacter adhaerens</name>
    <dbReference type="NCBI Taxonomy" id="1033846"/>
    <lineage>
        <taxon>Bacteria</taxon>
        <taxon>Pseudomonadati</taxon>
        <taxon>Pseudomonadota</taxon>
        <taxon>Gammaproteobacteria</taxon>
        <taxon>Pseudomonadales</taxon>
        <taxon>Marinobacteraceae</taxon>
        <taxon>Marinobacter</taxon>
    </lineage>
</organism>
<dbReference type="InterPro" id="IPR042095">
    <property type="entry name" value="SUMF_sf"/>
</dbReference>
<dbReference type="Pfam" id="PF03781">
    <property type="entry name" value="FGE-sulfatase"/>
    <property type="match status" value="1"/>
</dbReference>
<feature type="domain" description="Sulfatase-modifying factor enzyme-like" evidence="1">
    <location>
        <begin position="36"/>
        <end position="305"/>
    </location>
</feature>
<dbReference type="InterPro" id="IPR016187">
    <property type="entry name" value="CTDL_fold"/>
</dbReference>
<keyword evidence="3" id="KW-1185">Reference proteome</keyword>
<dbReference type="Gene3D" id="3.90.1580.10">
    <property type="entry name" value="paralog of FGE (formylglycine-generating enzyme)"/>
    <property type="match status" value="1"/>
</dbReference>
<dbReference type="GO" id="GO:0120147">
    <property type="term" value="F:formylglycine-generating oxidase activity"/>
    <property type="evidence" value="ECO:0007669"/>
    <property type="project" value="TreeGrafter"/>
</dbReference>
<comment type="caution">
    <text evidence="2">The sequence shown here is derived from an EMBL/GenBank/DDBJ whole genome shotgun (WGS) entry which is preliminary data.</text>
</comment>
<evidence type="ECO:0000313" key="2">
    <source>
        <dbReference type="EMBL" id="NWN91141.1"/>
    </source>
</evidence>
<dbReference type="SUPFAM" id="SSF56436">
    <property type="entry name" value="C-type lectin-like"/>
    <property type="match status" value="1"/>
</dbReference>